<keyword evidence="2" id="KW-0812">Transmembrane</keyword>
<feature type="compositionally biased region" description="Low complexity" evidence="1">
    <location>
        <begin position="1"/>
        <end position="13"/>
    </location>
</feature>
<evidence type="ECO:0000256" key="2">
    <source>
        <dbReference type="SAM" id="Phobius"/>
    </source>
</evidence>
<keyword evidence="2" id="KW-0472">Membrane</keyword>
<feature type="transmembrane region" description="Helical" evidence="2">
    <location>
        <begin position="43"/>
        <end position="60"/>
    </location>
</feature>
<comment type="caution">
    <text evidence="3">The sequence shown here is derived from an EMBL/GenBank/DDBJ whole genome shotgun (WGS) entry which is preliminary data.</text>
</comment>
<dbReference type="Proteomes" id="UP000608662">
    <property type="component" value="Unassembled WGS sequence"/>
</dbReference>
<dbReference type="RefSeq" id="WP_170093784.1">
    <property type="nucleotide sequence ID" value="NZ_WOYG01000001.1"/>
</dbReference>
<reference evidence="3" key="1">
    <citation type="submission" date="2019-12" db="EMBL/GenBank/DDBJ databases">
        <title>Whole-genome sequence of Halomicrobium mukohataei pws1.</title>
        <authorList>
            <person name="Verma D.K."/>
            <person name="Gopal K."/>
            <person name="Prasad E.S."/>
        </authorList>
    </citation>
    <scope>NUCLEOTIDE SEQUENCE</scope>
    <source>
        <strain evidence="3">Pws1</strain>
    </source>
</reference>
<evidence type="ECO:0000313" key="3">
    <source>
        <dbReference type="EMBL" id="NLV10016.1"/>
    </source>
</evidence>
<name>A0A847UC33_9EURY</name>
<proteinExistence type="predicted"/>
<protein>
    <submittedName>
        <fullName evidence="3">Uncharacterized protein</fullName>
    </submittedName>
</protein>
<feature type="transmembrane region" description="Helical" evidence="2">
    <location>
        <begin position="106"/>
        <end position="130"/>
    </location>
</feature>
<organism evidence="3 4">
    <name type="scientific">Halomicrobium mukohataei</name>
    <dbReference type="NCBI Taxonomy" id="57705"/>
    <lineage>
        <taxon>Archaea</taxon>
        <taxon>Methanobacteriati</taxon>
        <taxon>Methanobacteriota</taxon>
        <taxon>Stenosarchaea group</taxon>
        <taxon>Halobacteria</taxon>
        <taxon>Halobacteriales</taxon>
        <taxon>Haloarculaceae</taxon>
        <taxon>Halomicrobium</taxon>
    </lineage>
</organism>
<evidence type="ECO:0000256" key="1">
    <source>
        <dbReference type="SAM" id="MobiDB-lite"/>
    </source>
</evidence>
<sequence>MTPESDGGTVVDDGAVDERSSSPQTTVTVLRAALTELRRDPRLLGPFAVAGFLVALADWLRQWDPIPVATPNWMVETVSLQYSVFPRGTARTGRRIGAVVDLELPYLLGVVALETAVLLAIGAAGWLTMTRALDGQRDRGSLARYLAVLVTVTVVLGVFGPAEFSPGSVPLGLLVVFAISFVVVSLFPFPGYLAVGLGVPAALRASVATARGQRFRLFGLVLAFGLAVWGLALVPVAGGFLSTALVAPVQAVSIAVLLRQSGPVSAE</sequence>
<dbReference type="EMBL" id="WOYG01000001">
    <property type="protein sequence ID" value="NLV10016.1"/>
    <property type="molecule type" value="Genomic_DNA"/>
</dbReference>
<accession>A0A847UC33</accession>
<feature type="region of interest" description="Disordered" evidence="1">
    <location>
        <begin position="1"/>
        <end position="23"/>
    </location>
</feature>
<feature type="transmembrane region" description="Helical" evidence="2">
    <location>
        <begin position="174"/>
        <end position="203"/>
    </location>
</feature>
<feature type="transmembrane region" description="Helical" evidence="2">
    <location>
        <begin position="215"/>
        <end position="234"/>
    </location>
</feature>
<dbReference type="AlphaFoldDB" id="A0A847UC33"/>
<gene>
    <name evidence="3" type="ORF">GOC74_08745</name>
</gene>
<evidence type="ECO:0000313" key="4">
    <source>
        <dbReference type="Proteomes" id="UP000608662"/>
    </source>
</evidence>
<dbReference type="OrthoDB" id="163483at2157"/>
<keyword evidence="2" id="KW-1133">Transmembrane helix</keyword>
<feature type="transmembrane region" description="Helical" evidence="2">
    <location>
        <begin position="142"/>
        <end position="162"/>
    </location>
</feature>